<keyword evidence="5" id="KW-1133">Transmembrane helix</keyword>
<keyword evidence="2" id="KW-0328">Glycosyltransferase</keyword>
<dbReference type="GO" id="GO:0005783">
    <property type="term" value="C:endoplasmic reticulum"/>
    <property type="evidence" value="ECO:0007669"/>
    <property type="project" value="TreeGrafter"/>
</dbReference>
<dbReference type="GO" id="GO:0097363">
    <property type="term" value="F:protein O-acetylglucosaminyltransferase activity"/>
    <property type="evidence" value="ECO:0007669"/>
    <property type="project" value="TreeGrafter"/>
</dbReference>
<dbReference type="AlphaFoldDB" id="A0A8J1UJ84"/>
<comment type="caution">
    <text evidence="9">The sequence shown here is derived from an EMBL/GenBank/DDBJ whole genome shotgun (WGS) entry which is preliminary data.</text>
</comment>
<dbReference type="InterPro" id="IPR049625">
    <property type="entry name" value="Glyco_transf_61_cat"/>
</dbReference>
<dbReference type="GO" id="GO:0016020">
    <property type="term" value="C:membrane"/>
    <property type="evidence" value="ECO:0007669"/>
    <property type="project" value="UniProtKB-SubCell"/>
</dbReference>
<sequence length="514" mass="58526">MKDIPCMNYMTVMIMNYFRVIVCILCSVAVAVVVMNVVTVYETVSSYRNRPIHDILNKGDKLTHSYLTTIEDDIDVIYEHLEKHRTDAIRNQGLYQRVKIPKSHMANFKDISSSRDDYFLHISTEPNIKTLLFEHLDPDTGVEPTQGFQWIGSKSLCKVLNNYTGGHGYTGPCIEDMEQAFSQTDAELTRTRYKMPLNEKLTGEVYQWSSISSFIHIMQNAVVLPNGVVYIGSLQVVPKCCLGPSVIKESKQYFDHQTKYNLDSLIVYPEVFVISQKWSEGFYHGIVESITRLSRYIQFIQKHSQIKLYMACSHFMLIAVQTLFPSRNISEFIICDNTSISASLVYFPEGSSCGRSTPEALSLSSTEFRNKINIVGQPKNYILLIQRTKDRFLVQHREIAVYLNEVAKDSGMELFVFTDDPLPAFKDAMQLFNQAKLVVAPHGAGLSNTLFSNPGLFIIEVVCKDPNLCYRRLAINIGHHYHGVSSKFGCPTMLNVDVKEVKDAVRFYINKITD</sequence>
<evidence type="ECO:0000313" key="9">
    <source>
        <dbReference type="EMBL" id="CAH1789005.1"/>
    </source>
</evidence>
<evidence type="ECO:0000256" key="4">
    <source>
        <dbReference type="ARBA" id="ARBA00022692"/>
    </source>
</evidence>
<dbReference type="PANTHER" id="PTHR20961">
    <property type="entry name" value="GLYCOSYLTRANSFERASE"/>
    <property type="match status" value="1"/>
</dbReference>
<proteinExistence type="predicted"/>
<evidence type="ECO:0000256" key="1">
    <source>
        <dbReference type="ARBA" id="ARBA00004167"/>
    </source>
</evidence>
<keyword evidence="7" id="KW-0325">Glycoprotein</keyword>
<dbReference type="OrthoDB" id="2102136at2759"/>
<evidence type="ECO:0000313" key="10">
    <source>
        <dbReference type="Proteomes" id="UP000749559"/>
    </source>
</evidence>
<evidence type="ECO:0000256" key="3">
    <source>
        <dbReference type="ARBA" id="ARBA00022679"/>
    </source>
</evidence>
<comment type="subcellular location">
    <subcellularLocation>
        <location evidence="1">Membrane</location>
        <topology evidence="1">Single-pass membrane protein</topology>
    </subcellularLocation>
</comment>
<evidence type="ECO:0000259" key="8">
    <source>
        <dbReference type="Pfam" id="PF04577"/>
    </source>
</evidence>
<evidence type="ECO:0000256" key="2">
    <source>
        <dbReference type="ARBA" id="ARBA00022676"/>
    </source>
</evidence>
<gene>
    <name evidence="9" type="ORF">OFUS_LOCUS14441</name>
</gene>
<protein>
    <recommendedName>
        <fullName evidence="8">Glycosyltransferase 61 catalytic domain-containing protein</fullName>
    </recommendedName>
</protein>
<dbReference type="InterPro" id="IPR007657">
    <property type="entry name" value="Glycosyltransferase_61"/>
</dbReference>
<keyword evidence="6" id="KW-0472">Membrane</keyword>
<keyword evidence="4" id="KW-0812">Transmembrane</keyword>
<dbReference type="Proteomes" id="UP000749559">
    <property type="component" value="Unassembled WGS sequence"/>
</dbReference>
<evidence type="ECO:0000256" key="5">
    <source>
        <dbReference type="ARBA" id="ARBA00022989"/>
    </source>
</evidence>
<dbReference type="PANTHER" id="PTHR20961:SF38">
    <property type="entry name" value="PROTEIN O-LINKED-MANNOSE BETA-1,4-N-ACETYLGLUCOSAMINYLTRANSFERASE 2"/>
    <property type="match status" value="1"/>
</dbReference>
<feature type="domain" description="Glycosyltransferase 61 catalytic" evidence="8">
    <location>
        <begin position="282"/>
        <end position="456"/>
    </location>
</feature>
<dbReference type="Pfam" id="PF04577">
    <property type="entry name" value="Glyco_transf_61"/>
    <property type="match status" value="1"/>
</dbReference>
<reference evidence="9" key="1">
    <citation type="submission" date="2022-03" db="EMBL/GenBank/DDBJ databases">
        <authorList>
            <person name="Martin C."/>
        </authorList>
    </citation>
    <scope>NUCLEOTIDE SEQUENCE</scope>
</reference>
<evidence type="ECO:0000256" key="6">
    <source>
        <dbReference type="ARBA" id="ARBA00023136"/>
    </source>
</evidence>
<evidence type="ECO:0000256" key="7">
    <source>
        <dbReference type="ARBA" id="ARBA00023180"/>
    </source>
</evidence>
<dbReference type="EMBL" id="CAIIXF020000007">
    <property type="protein sequence ID" value="CAH1789005.1"/>
    <property type="molecule type" value="Genomic_DNA"/>
</dbReference>
<keyword evidence="10" id="KW-1185">Reference proteome</keyword>
<name>A0A8J1UJ84_OWEFU</name>
<dbReference type="GO" id="GO:0035269">
    <property type="term" value="P:protein O-linked glycosylation via mannose"/>
    <property type="evidence" value="ECO:0007669"/>
    <property type="project" value="TreeGrafter"/>
</dbReference>
<organism evidence="9 10">
    <name type="scientific">Owenia fusiformis</name>
    <name type="common">Polychaete worm</name>
    <dbReference type="NCBI Taxonomy" id="6347"/>
    <lineage>
        <taxon>Eukaryota</taxon>
        <taxon>Metazoa</taxon>
        <taxon>Spiralia</taxon>
        <taxon>Lophotrochozoa</taxon>
        <taxon>Annelida</taxon>
        <taxon>Polychaeta</taxon>
        <taxon>Sedentaria</taxon>
        <taxon>Canalipalpata</taxon>
        <taxon>Sabellida</taxon>
        <taxon>Oweniida</taxon>
        <taxon>Oweniidae</taxon>
        <taxon>Owenia</taxon>
    </lineage>
</organism>
<keyword evidence="3" id="KW-0808">Transferase</keyword>
<accession>A0A8J1UJ84</accession>